<dbReference type="AlphaFoldDB" id="A0A4D4KUM5"/>
<feature type="transmembrane region" description="Helical" evidence="2">
    <location>
        <begin position="60"/>
        <end position="83"/>
    </location>
</feature>
<keyword evidence="2" id="KW-0812">Transmembrane</keyword>
<evidence type="ECO:0000313" key="3">
    <source>
        <dbReference type="EMBL" id="GDY52645.1"/>
    </source>
</evidence>
<accession>A0A4D4KUM5</accession>
<name>A0A4D4KUM5_STRVO</name>
<organism evidence="3 4">
    <name type="scientific">Streptomyces violaceusniger</name>
    <dbReference type="NCBI Taxonomy" id="68280"/>
    <lineage>
        <taxon>Bacteria</taxon>
        <taxon>Bacillati</taxon>
        <taxon>Actinomycetota</taxon>
        <taxon>Actinomycetes</taxon>
        <taxon>Kitasatosporales</taxon>
        <taxon>Streptomycetaceae</taxon>
        <taxon>Streptomyces</taxon>
        <taxon>Streptomyces violaceusniger group</taxon>
    </lineage>
</organism>
<evidence type="ECO:0000256" key="1">
    <source>
        <dbReference type="SAM" id="MobiDB-lite"/>
    </source>
</evidence>
<sequence length="310" mass="32551">MIEHRERPGSRGRPEGRDVVAELRTAAASHEPDRIRMLARVTAGMTAGDRRRAPRTSPRWARVVGPVAGLAAAVAATGIAVVVTDGAERPQTVRTSSEPPAPPAGAGAGRDSASAGTDRRPGDEPDAGSQGDAERHTPSAYPTAAGPNHLAEPTVRSEGAINAHSNPYWAQSDITLTIGRPLTSLTVELRVADTGDVRSTGSWHSLPTGDVTTATRVEDGVLVYRWTLRKGATVPAGRYVFAGSTTTPRATGTPAGTRTRPRATAPPGPSRCGATSLSSPWEIEFMAAWPEIPRVFPLLVPHSSARFCDS</sequence>
<reference evidence="3 4" key="1">
    <citation type="journal article" date="2020" name="Int. J. Syst. Evol. Microbiol.">
        <title>Reclassification of Streptomyces castelarensis and Streptomyces sporoclivatus as later heterotypic synonyms of Streptomyces antimycoticus.</title>
        <authorList>
            <person name="Komaki H."/>
            <person name="Tamura T."/>
        </authorList>
    </citation>
    <scope>NUCLEOTIDE SEQUENCE [LARGE SCALE GENOMIC DNA]</scope>
    <source>
        <strain evidence="3 4">NBRC 13459</strain>
    </source>
</reference>
<feature type="compositionally biased region" description="Low complexity" evidence="1">
    <location>
        <begin position="245"/>
        <end position="263"/>
    </location>
</feature>
<protein>
    <submittedName>
        <fullName evidence="3">Uncharacterized protein</fullName>
    </submittedName>
</protein>
<keyword evidence="2" id="KW-1133">Transmembrane helix</keyword>
<feature type="region of interest" description="Disordered" evidence="1">
    <location>
        <begin position="245"/>
        <end position="275"/>
    </location>
</feature>
<evidence type="ECO:0000313" key="4">
    <source>
        <dbReference type="Proteomes" id="UP000301309"/>
    </source>
</evidence>
<dbReference type="EMBL" id="BJHW01000001">
    <property type="protein sequence ID" value="GDY52645.1"/>
    <property type="molecule type" value="Genomic_DNA"/>
</dbReference>
<dbReference type="Proteomes" id="UP000301309">
    <property type="component" value="Unassembled WGS sequence"/>
</dbReference>
<comment type="caution">
    <text evidence="3">The sequence shown here is derived from an EMBL/GenBank/DDBJ whole genome shotgun (WGS) entry which is preliminary data.</text>
</comment>
<keyword evidence="2" id="KW-0472">Membrane</keyword>
<proteinExistence type="predicted"/>
<keyword evidence="4" id="KW-1185">Reference proteome</keyword>
<feature type="region of interest" description="Disordered" evidence="1">
    <location>
        <begin position="88"/>
        <end position="151"/>
    </location>
</feature>
<gene>
    <name evidence="3" type="ORF">SVIO_032680</name>
</gene>
<evidence type="ECO:0000256" key="2">
    <source>
        <dbReference type="SAM" id="Phobius"/>
    </source>
</evidence>